<dbReference type="FunFam" id="1.20.1220.12:FF:000001">
    <property type="entry name" value="Malate synthase"/>
    <property type="match status" value="1"/>
</dbReference>
<dbReference type="NCBIfam" id="TIGR01344">
    <property type="entry name" value="malate_syn_A"/>
    <property type="match status" value="1"/>
</dbReference>
<evidence type="ECO:0000313" key="12">
    <source>
        <dbReference type="Proteomes" id="UP000603865"/>
    </source>
</evidence>
<evidence type="ECO:0000259" key="9">
    <source>
        <dbReference type="Pfam" id="PF01274"/>
    </source>
</evidence>
<dbReference type="SUPFAM" id="SSF51645">
    <property type="entry name" value="Malate synthase G"/>
    <property type="match status" value="1"/>
</dbReference>
<evidence type="ECO:0000256" key="5">
    <source>
        <dbReference type="ARBA" id="ARBA00022679"/>
    </source>
</evidence>
<dbReference type="Pfam" id="PF20659">
    <property type="entry name" value="MS_C"/>
    <property type="match status" value="1"/>
</dbReference>
<comment type="caution">
    <text evidence="11">The sequence shown here is derived from an EMBL/GenBank/DDBJ whole genome shotgun (WGS) entry which is preliminary data.</text>
</comment>
<feature type="domain" description="Malate synthase C-terminal" evidence="10">
    <location>
        <begin position="311"/>
        <end position="420"/>
    </location>
</feature>
<proteinExistence type="inferred from homology"/>
<keyword evidence="12" id="KW-1185">Reference proteome</keyword>
<dbReference type="InterPro" id="IPR006252">
    <property type="entry name" value="Malate_synthA"/>
</dbReference>
<evidence type="ECO:0000313" key="11">
    <source>
        <dbReference type="EMBL" id="GGR32081.1"/>
    </source>
</evidence>
<dbReference type="GO" id="GO:0005737">
    <property type="term" value="C:cytoplasm"/>
    <property type="evidence" value="ECO:0007669"/>
    <property type="project" value="TreeGrafter"/>
</dbReference>
<dbReference type="CDD" id="cd00727">
    <property type="entry name" value="malate_synt_A"/>
    <property type="match status" value="1"/>
</dbReference>
<reference evidence="11" key="2">
    <citation type="submission" date="2020-09" db="EMBL/GenBank/DDBJ databases">
        <authorList>
            <person name="Sun Q."/>
            <person name="Ohkuma M."/>
        </authorList>
    </citation>
    <scope>NUCLEOTIDE SEQUENCE</scope>
    <source>
        <strain evidence="11">JCM 31311</strain>
    </source>
</reference>
<keyword evidence="4 8" id="KW-0816">Tricarboxylic acid cycle</keyword>
<dbReference type="Gene3D" id="1.20.1220.12">
    <property type="entry name" value="Malate synthase, domain III"/>
    <property type="match status" value="1"/>
</dbReference>
<dbReference type="InterPro" id="IPR048355">
    <property type="entry name" value="MS_C"/>
</dbReference>
<dbReference type="GO" id="GO:0004474">
    <property type="term" value="F:malate synthase activity"/>
    <property type="evidence" value="ECO:0007669"/>
    <property type="project" value="UniProtKB-EC"/>
</dbReference>
<dbReference type="FunFam" id="3.20.20.360:FF:000001">
    <property type="entry name" value="Malate synthase"/>
    <property type="match status" value="1"/>
</dbReference>
<dbReference type="Gene3D" id="3.20.20.360">
    <property type="entry name" value="Malate synthase, domain 3"/>
    <property type="match status" value="1"/>
</dbReference>
<evidence type="ECO:0000259" key="10">
    <source>
        <dbReference type="Pfam" id="PF20659"/>
    </source>
</evidence>
<comment type="pathway">
    <text evidence="8">Carbohydrate metabolism; glyoxylate cycle; (S)-malate from isocitrate: step 2/2.</text>
</comment>
<accession>A0A918CNK2</accession>
<evidence type="ECO:0000256" key="6">
    <source>
        <dbReference type="ARBA" id="ARBA00047918"/>
    </source>
</evidence>
<keyword evidence="5 8" id="KW-0808">Transferase</keyword>
<comment type="catalytic activity">
    <reaction evidence="6 8">
        <text>glyoxylate + acetyl-CoA + H2O = (S)-malate + CoA + H(+)</text>
        <dbReference type="Rhea" id="RHEA:18181"/>
        <dbReference type="ChEBI" id="CHEBI:15377"/>
        <dbReference type="ChEBI" id="CHEBI:15378"/>
        <dbReference type="ChEBI" id="CHEBI:15589"/>
        <dbReference type="ChEBI" id="CHEBI:36655"/>
        <dbReference type="ChEBI" id="CHEBI:57287"/>
        <dbReference type="ChEBI" id="CHEBI:57288"/>
        <dbReference type="EC" id="2.3.3.9"/>
    </reaction>
</comment>
<dbReference type="PANTHER" id="PTHR42902:SF1">
    <property type="entry name" value="MALATE SYNTHASE 1-RELATED"/>
    <property type="match status" value="1"/>
</dbReference>
<evidence type="ECO:0000256" key="7">
    <source>
        <dbReference type="PIRSR" id="PIRSR601465-50"/>
    </source>
</evidence>
<feature type="domain" description="Malate synthase TIM barrel" evidence="9">
    <location>
        <begin position="60"/>
        <end position="305"/>
    </location>
</feature>
<dbReference type="PROSITE" id="PS00510">
    <property type="entry name" value="MALATE_SYNTHASE"/>
    <property type="match status" value="1"/>
</dbReference>
<dbReference type="InterPro" id="IPR001465">
    <property type="entry name" value="Malate_synthase_TIM"/>
</dbReference>
<feature type="active site" description="Proton acceptor" evidence="7">
    <location>
        <position position="64"/>
    </location>
</feature>
<dbReference type="InterPro" id="IPR046363">
    <property type="entry name" value="MS_N_TIM-barrel_dom"/>
</dbReference>
<keyword evidence="3 8" id="KW-0329">Glyoxylate bypass</keyword>
<gene>
    <name evidence="11" type="ORF">GCM10008957_48370</name>
</gene>
<name>A0A918CNK2_9DEIO</name>
<dbReference type="Proteomes" id="UP000603865">
    <property type="component" value="Unassembled WGS sequence"/>
</dbReference>
<dbReference type="EC" id="2.3.3.9" evidence="2 8"/>
<sequence length="421" mass="46891">MIINALNSGARVFMADFEDASSPTWENCTQGQVNLRDAVRREISLDQNGKQYRLNERTAVLLVRPRGWHLPEKHMTVDGDEVAGAFFDFGLYFFHNAHELLARGSGPYFYLPKMESHLEARLWNDVLSYAEETLGVAYGSSKATVLIETILAAFEMDEILYELRDHSAGLNCGRWDYIFSFIKKFRQDGQKLLPDRARVTMATHMMESYSKLAIQTCHKRGAPAIGGMSAFIPVKNDEAANERAFAQVRADKEREASNGHDGTWVAHPGMVALATEVFDRLMPTPNQIDSGKQQDIQVSPSDLLTPPEAVVTEAGVRTNISVGVQYLAAWLRGSGAVPIHNLMEDAATAEISRAQLWQWLHHGVTLEDGRVLTQALMDELFADELSKLGPDVAHAGPLFRDVATRTPMIEFLTLPGYQELA</sequence>
<comment type="similarity">
    <text evidence="1 8">Belongs to the malate synthase family.</text>
</comment>
<evidence type="ECO:0000256" key="4">
    <source>
        <dbReference type="ARBA" id="ARBA00022532"/>
    </source>
</evidence>
<dbReference type="GO" id="GO:0006099">
    <property type="term" value="P:tricarboxylic acid cycle"/>
    <property type="evidence" value="ECO:0007669"/>
    <property type="project" value="UniProtKB-KW"/>
</dbReference>
<dbReference type="InterPro" id="IPR011076">
    <property type="entry name" value="Malate_synth_sf"/>
</dbReference>
<dbReference type="AlphaFoldDB" id="A0A918CNK2"/>
<evidence type="ECO:0000256" key="1">
    <source>
        <dbReference type="ARBA" id="ARBA00006394"/>
    </source>
</evidence>
<protein>
    <recommendedName>
        <fullName evidence="2 8">Malate synthase</fullName>
        <ecNumber evidence="2 8">2.3.3.9</ecNumber>
    </recommendedName>
</protein>
<reference evidence="11" key="1">
    <citation type="journal article" date="2014" name="Int. J. Syst. Evol. Microbiol.">
        <title>Complete genome sequence of Corynebacterium casei LMG S-19264T (=DSM 44701T), isolated from a smear-ripened cheese.</title>
        <authorList>
            <consortium name="US DOE Joint Genome Institute (JGI-PGF)"/>
            <person name="Walter F."/>
            <person name="Albersmeier A."/>
            <person name="Kalinowski J."/>
            <person name="Ruckert C."/>
        </authorList>
    </citation>
    <scope>NUCLEOTIDE SEQUENCE</scope>
    <source>
        <strain evidence="11">JCM 31311</strain>
    </source>
</reference>
<dbReference type="Pfam" id="PF01274">
    <property type="entry name" value="MS_TIM-barrel"/>
    <property type="match status" value="1"/>
</dbReference>
<dbReference type="EMBL" id="BMQL01000054">
    <property type="protein sequence ID" value="GGR32081.1"/>
    <property type="molecule type" value="Genomic_DNA"/>
</dbReference>
<organism evidence="11 12">
    <name type="scientific">Deinococcus ruber</name>
    <dbReference type="NCBI Taxonomy" id="1848197"/>
    <lineage>
        <taxon>Bacteria</taxon>
        <taxon>Thermotogati</taxon>
        <taxon>Deinococcota</taxon>
        <taxon>Deinococci</taxon>
        <taxon>Deinococcales</taxon>
        <taxon>Deinococcaceae</taxon>
        <taxon>Deinococcus</taxon>
    </lineage>
</organism>
<dbReference type="InterPro" id="IPR044856">
    <property type="entry name" value="Malate_synth_C_sf"/>
</dbReference>
<evidence type="ECO:0000256" key="3">
    <source>
        <dbReference type="ARBA" id="ARBA00022435"/>
    </source>
</evidence>
<feature type="active site" description="Proton donor" evidence="7">
    <location>
        <position position="345"/>
    </location>
</feature>
<evidence type="ECO:0000256" key="8">
    <source>
        <dbReference type="RuleBase" id="RU000555"/>
    </source>
</evidence>
<dbReference type="InterPro" id="IPR019830">
    <property type="entry name" value="Malate_synthase_CS"/>
</dbReference>
<evidence type="ECO:0000256" key="2">
    <source>
        <dbReference type="ARBA" id="ARBA00012636"/>
    </source>
</evidence>
<dbReference type="PANTHER" id="PTHR42902">
    <property type="entry name" value="MALATE SYNTHASE"/>
    <property type="match status" value="1"/>
</dbReference>
<dbReference type="GO" id="GO:0006097">
    <property type="term" value="P:glyoxylate cycle"/>
    <property type="evidence" value="ECO:0007669"/>
    <property type="project" value="UniProtKB-KW"/>
</dbReference>